<accession>A0A6I8NB09</accession>
<protein>
    <recommendedName>
        <fullName evidence="4">Rho GTPase-activating protein 20</fullName>
    </recommendedName>
    <alternativeName>
        <fullName evidence="5">Rho-type GTPase-activating protein 20</fullName>
    </alternativeName>
</protein>
<reference evidence="9 10" key="1">
    <citation type="journal article" date="2008" name="Nature">
        <title>Genome analysis of the platypus reveals unique signatures of evolution.</title>
        <authorList>
            <person name="Warren W.C."/>
            <person name="Hillier L.W."/>
            <person name="Marshall Graves J.A."/>
            <person name="Birney E."/>
            <person name="Ponting C.P."/>
            <person name="Grutzner F."/>
            <person name="Belov K."/>
            <person name="Miller W."/>
            <person name="Clarke L."/>
            <person name="Chinwalla A.T."/>
            <person name="Yang S.P."/>
            <person name="Heger A."/>
            <person name="Locke D.P."/>
            <person name="Miethke P."/>
            <person name="Waters P.D."/>
            <person name="Veyrunes F."/>
            <person name="Fulton L."/>
            <person name="Fulton B."/>
            <person name="Graves T."/>
            <person name="Wallis J."/>
            <person name="Puente X.S."/>
            <person name="Lopez-Otin C."/>
            <person name="Ordonez G.R."/>
            <person name="Eichler E.E."/>
            <person name="Chen L."/>
            <person name="Cheng Z."/>
            <person name="Deakin J.E."/>
            <person name="Alsop A."/>
            <person name="Thompson K."/>
            <person name="Kirby P."/>
            <person name="Papenfuss A.T."/>
            <person name="Wakefield M.J."/>
            <person name="Olender T."/>
            <person name="Lancet D."/>
            <person name="Huttley G.A."/>
            <person name="Smit A.F."/>
            <person name="Pask A."/>
            <person name="Temple-Smith P."/>
            <person name="Batzer M.A."/>
            <person name="Walker J.A."/>
            <person name="Konkel M.K."/>
            <person name="Harris R.S."/>
            <person name="Whittington C.M."/>
            <person name="Wong E.S."/>
            <person name="Gemmell N.J."/>
            <person name="Buschiazzo E."/>
            <person name="Vargas Jentzsch I.M."/>
            <person name="Merkel A."/>
            <person name="Schmitz J."/>
            <person name="Zemann A."/>
            <person name="Churakov G."/>
            <person name="Kriegs J.O."/>
            <person name="Brosius J."/>
            <person name="Murchison E.P."/>
            <person name="Sachidanandam R."/>
            <person name="Smith C."/>
            <person name="Hannon G.J."/>
            <person name="Tsend-Ayush E."/>
            <person name="McMillan D."/>
            <person name="Attenborough R."/>
            <person name="Rens W."/>
            <person name="Ferguson-Smith M."/>
            <person name="Lefevre C.M."/>
            <person name="Sharp J.A."/>
            <person name="Nicholas K.R."/>
            <person name="Ray D.A."/>
            <person name="Kube M."/>
            <person name="Reinhardt R."/>
            <person name="Pringle T.H."/>
            <person name="Taylor J."/>
            <person name="Jones R.C."/>
            <person name="Nixon B."/>
            <person name="Dacheux J.L."/>
            <person name="Niwa H."/>
            <person name="Sekita Y."/>
            <person name="Huang X."/>
            <person name="Stark A."/>
            <person name="Kheradpour P."/>
            <person name="Kellis M."/>
            <person name="Flicek P."/>
            <person name="Chen Y."/>
            <person name="Webber C."/>
            <person name="Hardison R."/>
            <person name="Nelson J."/>
            <person name="Hallsworth-Pepin K."/>
            <person name="Delehaunty K."/>
            <person name="Markovic C."/>
            <person name="Minx P."/>
            <person name="Feng Y."/>
            <person name="Kremitzki C."/>
            <person name="Mitreva M."/>
            <person name="Glasscock J."/>
            <person name="Wylie T."/>
            <person name="Wohldmann P."/>
            <person name="Thiru P."/>
            <person name="Nhan M.N."/>
            <person name="Pohl C.S."/>
            <person name="Smith S.M."/>
            <person name="Hou S."/>
            <person name="Nefedov M."/>
            <person name="de Jong P.J."/>
            <person name="Renfree M.B."/>
            <person name="Mardis E.R."/>
            <person name="Wilson R.K."/>
        </authorList>
    </citation>
    <scope>NUCLEOTIDE SEQUENCE [LARGE SCALE GENOMIC DNA]</scope>
    <source>
        <strain evidence="9 10">Glennie</strain>
    </source>
</reference>
<dbReference type="Gene3D" id="1.10.555.10">
    <property type="entry name" value="Rho GTPase activation protein"/>
    <property type="match status" value="1"/>
</dbReference>
<feature type="compositionally biased region" description="Basic and acidic residues" evidence="6">
    <location>
        <begin position="1111"/>
        <end position="1125"/>
    </location>
</feature>
<dbReference type="Pfam" id="PF00788">
    <property type="entry name" value="RA"/>
    <property type="match status" value="1"/>
</dbReference>
<dbReference type="PROSITE" id="PS50200">
    <property type="entry name" value="RA"/>
    <property type="match status" value="1"/>
</dbReference>
<organism evidence="9 10">
    <name type="scientific">Ornithorhynchus anatinus</name>
    <name type="common">Duckbill platypus</name>
    <dbReference type="NCBI Taxonomy" id="9258"/>
    <lineage>
        <taxon>Eukaryota</taxon>
        <taxon>Metazoa</taxon>
        <taxon>Chordata</taxon>
        <taxon>Craniata</taxon>
        <taxon>Vertebrata</taxon>
        <taxon>Euteleostomi</taxon>
        <taxon>Mammalia</taxon>
        <taxon>Monotremata</taxon>
        <taxon>Ornithorhynchidae</taxon>
        <taxon>Ornithorhynchus</taxon>
    </lineage>
</organism>
<dbReference type="OMA" id="IDDQHCK"/>
<comment type="function">
    <text evidence="3">GTPase activator for the Rho-type GTPases by converting them to an inactive GDP-bound state.</text>
</comment>
<evidence type="ECO:0000259" key="8">
    <source>
        <dbReference type="PROSITE" id="PS50238"/>
    </source>
</evidence>
<sequence>MRGRVPARLGADHASVGCQRRLGGGGGGGGGAASARLGSARPGPSMAAMSPQQGAVGGPAGRSSSLSAEPRPFGAPGGKKKMKTLAERRKSAPSLIIDRCLQKRSSNVENSPTSVETSTFVTSLMCSTRNLLLEGRVQLKRGLQHQDRHIFLFNDILVVAKVKNTHFKTKNNVKLSYLWTSSCVEEVGEGNTNTLTSFVLGWPTINYVATFSTHEQKEKWLCLLQRNISLEKQKDLPKTIPLKIVVKDMGNCACSKTITITNTDTANEVIAMALQLLGINGSEKDYQLWVNSGKEEAPYPLIGHESPYGIKMSHVRDAVLLIQGSKDSASSLDLQEESFLTEQLSRDLQCQFTLKPSRPALSQPLTGPGRKPSFRRRRSVINWAFWRDPQMDNMPGSPTDPGPGKLFGVSLADICENDNLPKPVLEMLSSLHEKGPLTKGIFRQSANAKSCRELKEKLNSGAEVQLDCESVFVTASVLKDFLRNIPGSIFSSDLFDKWICVMDQGNDEEKIVRVQRLIEHLPRANVVLLRYLFGLLHSIKLQSASNQMTAFNLAVCIAPSILWPPASSGPELENECTKKVSLLVEFLIENCCRIFGEEITSLFEDISLKCDNREDGPGIACFQLNDSSYDSLENELNDESDAPFNNQGKKLGQNRSVDSVLTLSDCDLEPPKDEEVQRRRPPPSKPVSISVWFHRNPAAQDPAEHRLLGSSPAQLSPAAPADAVKSLRGHRRCSEPTIDYVDPKLTCLREGCQKKSRKASCDSVLSHGGEGYLGQLRSLQEEGRRLIGQSRVMGFDVNKNRTAHRSADGKDSPHLEDLRPRRAPKSKPMSISVSFHREPPSRDRPLRVEGRKPTRPGLVPGVEVGKGDPPQQGVEKEFLPSSPRFSVGPRASCSSFSSPGTSPSGSSVSSQDSAFSQISEHSAFTPTDASSPVDCTFQTPRREGGLPPDLGGPHAFSGLVASSPPRAGGHPVGARKGDVEWPAPTHSVTLHPSTWLRSGVATLKSWSFKKKERVSRQKSGSSAERTLEPPPGSAAEDPPGSLVPKTAGGTGPKGEARERTPASRRDPGRGRTSPFGPGEDGLKSAGLSTEAGRGAEDFDPTPPSGQPPERPQPRVDQALRPDPSTERLGPGIIS</sequence>
<feature type="compositionally biased region" description="Basic and acidic residues" evidence="6">
    <location>
        <begin position="835"/>
        <end position="852"/>
    </location>
</feature>
<dbReference type="Ensembl" id="ENSOANT00000070167.1">
    <property type="protein sequence ID" value="ENSOANP00000038372.1"/>
    <property type="gene ID" value="ENSOANG00000006239.4"/>
</dbReference>
<dbReference type="SMART" id="SM00324">
    <property type="entry name" value="RhoGAP"/>
    <property type="match status" value="1"/>
</dbReference>
<feature type="compositionally biased region" description="Basic and acidic residues" evidence="6">
    <location>
        <begin position="669"/>
        <end position="678"/>
    </location>
</feature>
<feature type="region of interest" description="Disordered" evidence="6">
    <location>
        <begin position="633"/>
        <end position="652"/>
    </location>
</feature>
<feature type="compositionally biased region" description="Pro residues" evidence="6">
    <location>
        <begin position="1100"/>
        <end position="1110"/>
    </location>
</feature>
<dbReference type="Pfam" id="PF22286">
    <property type="entry name" value="RHG20_PH"/>
    <property type="match status" value="1"/>
</dbReference>
<evidence type="ECO:0000313" key="9">
    <source>
        <dbReference type="Ensembl" id="ENSOANP00000038372.1"/>
    </source>
</evidence>
<dbReference type="InterPro" id="IPR000159">
    <property type="entry name" value="RA_dom"/>
</dbReference>
<dbReference type="CDD" id="cd13319">
    <property type="entry name" value="PH_RARhoGAP"/>
    <property type="match status" value="1"/>
</dbReference>
<dbReference type="InterPro" id="IPR008936">
    <property type="entry name" value="Rho_GTPase_activation_prot"/>
</dbReference>
<feature type="compositionally biased region" description="Polar residues" evidence="6">
    <location>
        <begin position="920"/>
        <end position="930"/>
    </location>
</feature>
<feature type="compositionally biased region" description="Low complexity" evidence="6">
    <location>
        <begin position="891"/>
        <end position="919"/>
    </location>
</feature>
<dbReference type="GO" id="GO:0035023">
    <property type="term" value="P:regulation of Rho protein signal transduction"/>
    <property type="evidence" value="ECO:0007669"/>
    <property type="project" value="InterPro"/>
</dbReference>
<evidence type="ECO:0000256" key="5">
    <source>
        <dbReference type="ARBA" id="ARBA00083374"/>
    </source>
</evidence>
<dbReference type="FunCoup" id="A0A6I8NB09">
    <property type="interactions" value="698"/>
</dbReference>
<dbReference type="InterPro" id="IPR047888">
    <property type="entry name" value="ARHGAP20_RA"/>
</dbReference>
<dbReference type="CDD" id="cd04402">
    <property type="entry name" value="RhoGAP_ARHGAP20"/>
    <property type="match status" value="1"/>
</dbReference>
<dbReference type="InterPro" id="IPR029071">
    <property type="entry name" value="Ubiquitin-like_domsf"/>
</dbReference>
<keyword evidence="1" id="KW-0343">GTPase activation</keyword>
<feature type="compositionally biased region" description="Basic and acidic residues" evidence="6">
    <location>
        <begin position="1054"/>
        <end position="1069"/>
    </location>
</feature>
<dbReference type="AlphaFoldDB" id="A0A6I8NB09"/>
<feature type="compositionally biased region" description="Polar residues" evidence="6">
    <location>
        <begin position="986"/>
        <end position="996"/>
    </location>
</feature>
<dbReference type="GO" id="GO:0007165">
    <property type="term" value="P:signal transduction"/>
    <property type="evidence" value="ECO:0007669"/>
    <property type="project" value="InterPro"/>
</dbReference>
<dbReference type="Bgee" id="ENSOANG00000006239">
    <property type="expression patterns" value="Expressed in cerebellum and 6 other cell types or tissues"/>
</dbReference>
<dbReference type="SUPFAM" id="SSF54236">
    <property type="entry name" value="Ubiquitin-like"/>
    <property type="match status" value="1"/>
</dbReference>
<evidence type="ECO:0000256" key="6">
    <source>
        <dbReference type="SAM" id="MobiDB-lite"/>
    </source>
</evidence>
<feature type="region of interest" description="Disordered" evidence="6">
    <location>
        <begin position="1"/>
        <end position="84"/>
    </location>
</feature>
<reference evidence="9" key="3">
    <citation type="submission" date="2025-09" db="UniProtKB">
        <authorList>
            <consortium name="Ensembl"/>
        </authorList>
    </citation>
    <scope>IDENTIFICATION</scope>
    <source>
        <strain evidence="9">Glennie</strain>
    </source>
</reference>
<dbReference type="InterPro" id="IPR011993">
    <property type="entry name" value="PH-like_dom_sf"/>
</dbReference>
<dbReference type="CDD" id="cd17115">
    <property type="entry name" value="RA_RHG20"/>
    <property type="match status" value="1"/>
</dbReference>
<gene>
    <name evidence="9" type="primary">ARHGAP20</name>
</gene>
<evidence type="ECO:0000259" key="7">
    <source>
        <dbReference type="PROSITE" id="PS50200"/>
    </source>
</evidence>
<dbReference type="PROSITE" id="PS50238">
    <property type="entry name" value="RHOGAP"/>
    <property type="match status" value="1"/>
</dbReference>
<dbReference type="SUPFAM" id="SSF48350">
    <property type="entry name" value="GTPase activation domain, GAP"/>
    <property type="match status" value="1"/>
</dbReference>
<dbReference type="FunFam" id="1.10.555.10:FF:000025">
    <property type="entry name" value="Rho GTPase-activating protein 20"/>
    <property type="match status" value="1"/>
</dbReference>
<name>A0A6I8NB09_ORNAN</name>
<dbReference type="GeneTree" id="ENSGT00940000154633"/>
<dbReference type="PANTHER" id="PTHR23179:SF28">
    <property type="entry name" value="RHO GTPASE-ACTIVATING PROTEIN 20"/>
    <property type="match status" value="1"/>
</dbReference>
<evidence type="ECO:0000313" key="10">
    <source>
        <dbReference type="Proteomes" id="UP000002279"/>
    </source>
</evidence>
<dbReference type="InParanoid" id="A0A6I8NB09"/>
<feature type="region of interest" description="Disordered" evidence="6">
    <location>
        <begin position="665"/>
        <end position="689"/>
    </location>
</feature>
<evidence type="ECO:0000256" key="4">
    <source>
        <dbReference type="ARBA" id="ARBA00070254"/>
    </source>
</evidence>
<keyword evidence="10" id="KW-1185">Reference proteome</keyword>
<evidence type="ECO:0000256" key="3">
    <source>
        <dbReference type="ARBA" id="ARBA00055252"/>
    </source>
</evidence>
<dbReference type="Pfam" id="PF00620">
    <property type="entry name" value="RhoGAP"/>
    <property type="match status" value="1"/>
</dbReference>
<feature type="compositionally biased region" description="Basic and acidic residues" evidence="6">
    <location>
        <begin position="805"/>
        <end position="820"/>
    </location>
</feature>
<evidence type="ECO:0000256" key="2">
    <source>
        <dbReference type="ARBA" id="ARBA00022553"/>
    </source>
</evidence>
<evidence type="ECO:0000256" key="1">
    <source>
        <dbReference type="ARBA" id="ARBA00022468"/>
    </source>
</evidence>
<feature type="region of interest" description="Disordered" evidence="6">
    <location>
        <begin position="797"/>
        <end position="1134"/>
    </location>
</feature>
<reference evidence="9" key="2">
    <citation type="submission" date="2025-08" db="UniProtKB">
        <authorList>
            <consortium name="Ensembl"/>
        </authorList>
    </citation>
    <scope>IDENTIFICATION</scope>
    <source>
        <strain evidence="9">Glennie</strain>
    </source>
</reference>
<dbReference type="SUPFAM" id="SSF50729">
    <property type="entry name" value="PH domain-like"/>
    <property type="match status" value="1"/>
</dbReference>
<dbReference type="Proteomes" id="UP000002279">
    <property type="component" value="Chromosome 20"/>
</dbReference>
<feature type="domain" description="Rho-GAP" evidence="8">
    <location>
        <begin position="409"/>
        <end position="595"/>
    </location>
</feature>
<dbReference type="PANTHER" id="PTHR23179">
    <property type="entry name" value="T-CELL ACTIVATION RHO GTPASE ACTIVATING PROTEIN-RELATED"/>
    <property type="match status" value="1"/>
</dbReference>
<dbReference type="GO" id="GO:0005096">
    <property type="term" value="F:GTPase activator activity"/>
    <property type="evidence" value="ECO:0000318"/>
    <property type="project" value="GO_Central"/>
</dbReference>
<dbReference type="Gene3D" id="2.30.29.30">
    <property type="entry name" value="Pleckstrin-homology domain (PH domain)/Phosphotyrosine-binding domain (PTB)"/>
    <property type="match status" value="1"/>
</dbReference>
<keyword evidence="2" id="KW-0597">Phosphoprotein</keyword>
<dbReference type="InterPro" id="IPR047887">
    <property type="entry name" value="ARHGAP20_PH"/>
</dbReference>
<feature type="compositionally biased region" description="Gly residues" evidence="6">
    <location>
        <begin position="22"/>
        <end position="32"/>
    </location>
</feature>
<dbReference type="InterPro" id="IPR047886">
    <property type="entry name" value="ARHGAP20-like_RhoGAP"/>
</dbReference>
<proteinExistence type="predicted"/>
<feature type="compositionally biased region" description="Polar residues" evidence="6">
    <location>
        <begin position="643"/>
        <end position="652"/>
    </location>
</feature>
<dbReference type="InterPro" id="IPR000198">
    <property type="entry name" value="RhoGAP_dom"/>
</dbReference>
<feature type="domain" description="Ras-associating" evidence="7">
    <location>
        <begin position="238"/>
        <end position="327"/>
    </location>
</feature>
<dbReference type="FunFam" id="2.30.29.30:FF:000217">
    <property type="entry name" value="Rho GTPase activating protein 20"/>
    <property type="match status" value="1"/>
</dbReference>